<evidence type="ECO:0000256" key="4">
    <source>
        <dbReference type="ARBA" id="ARBA00023136"/>
    </source>
</evidence>
<feature type="transmembrane region" description="Helical" evidence="5">
    <location>
        <begin position="170"/>
        <end position="191"/>
    </location>
</feature>
<evidence type="ECO:0000256" key="5">
    <source>
        <dbReference type="SAM" id="Phobius"/>
    </source>
</evidence>
<accession>A0A1F5ELU7</accession>
<sequence length="254" mass="28126">MLSYIILATVLESLVSLTGIFLIFLGYEKFKKHLSKFLSFAAGTFLAVIFFEILPEAVEKTSMENVSIYILVGFLFFFLFSRFLHWYHHHEEDDGCCEKEEKNFKSAGYLVLAGDFIHNFIDGIIIALAFSSGIEIGIVTTVAVLAHEFPQEASDFFVLVNSGFSTSKALLTNFLVSLSTILGAVLTFFAVSQVEKIIAPALGIVAGNFLYIAMSDLIPELNSKRRKTGDTAKQFVLIVLGVLTIFIIGTFISE</sequence>
<proteinExistence type="predicted"/>
<evidence type="ECO:0000256" key="1">
    <source>
        <dbReference type="ARBA" id="ARBA00004141"/>
    </source>
</evidence>
<dbReference type="EMBL" id="MEZZ01000038">
    <property type="protein sequence ID" value="OGD68196.1"/>
    <property type="molecule type" value="Genomic_DNA"/>
</dbReference>
<organism evidence="6 7">
    <name type="scientific">Candidatus Campbellbacteria bacterium RIFCSPHIGHO2_01_FULL_34_10</name>
    <dbReference type="NCBI Taxonomy" id="1797577"/>
    <lineage>
        <taxon>Bacteria</taxon>
        <taxon>Candidatus Campbelliibacteriota</taxon>
    </lineage>
</organism>
<feature type="transmembrane region" description="Helical" evidence="5">
    <location>
        <begin position="6"/>
        <end position="25"/>
    </location>
</feature>
<evidence type="ECO:0000256" key="2">
    <source>
        <dbReference type="ARBA" id="ARBA00022692"/>
    </source>
</evidence>
<keyword evidence="2 5" id="KW-0812">Transmembrane</keyword>
<feature type="transmembrane region" description="Helical" evidence="5">
    <location>
        <begin position="37"/>
        <end position="54"/>
    </location>
</feature>
<comment type="subcellular location">
    <subcellularLocation>
        <location evidence="1">Membrane</location>
        <topology evidence="1">Multi-pass membrane protein</topology>
    </subcellularLocation>
</comment>
<feature type="transmembrane region" description="Helical" evidence="5">
    <location>
        <begin position="235"/>
        <end position="253"/>
    </location>
</feature>
<evidence type="ECO:0000313" key="6">
    <source>
        <dbReference type="EMBL" id="OGD68196.1"/>
    </source>
</evidence>
<evidence type="ECO:0000313" key="7">
    <source>
        <dbReference type="Proteomes" id="UP000186670"/>
    </source>
</evidence>
<dbReference type="PANTHER" id="PTHR16950:SF16">
    <property type="entry name" value="ZINC TRANSPORTER ZIP13"/>
    <property type="match status" value="1"/>
</dbReference>
<name>A0A1F5ELU7_9BACT</name>
<gene>
    <name evidence="6" type="ORF">A2811_01370</name>
</gene>
<comment type="caution">
    <text evidence="6">The sequence shown here is derived from an EMBL/GenBank/DDBJ whole genome shotgun (WGS) entry which is preliminary data.</text>
</comment>
<dbReference type="AlphaFoldDB" id="A0A1F5ELU7"/>
<evidence type="ECO:0008006" key="8">
    <source>
        <dbReference type="Google" id="ProtNLM"/>
    </source>
</evidence>
<protein>
    <recommendedName>
        <fullName evidence="8">ZIP zinc transporter</fullName>
    </recommendedName>
</protein>
<reference evidence="6 7" key="1">
    <citation type="journal article" date="2016" name="Nat. Commun.">
        <title>Thousands of microbial genomes shed light on interconnected biogeochemical processes in an aquifer system.</title>
        <authorList>
            <person name="Anantharaman K."/>
            <person name="Brown C.T."/>
            <person name="Hug L.A."/>
            <person name="Sharon I."/>
            <person name="Castelle C.J."/>
            <person name="Probst A.J."/>
            <person name="Thomas B.C."/>
            <person name="Singh A."/>
            <person name="Wilkins M.J."/>
            <person name="Karaoz U."/>
            <person name="Brodie E.L."/>
            <person name="Williams K.H."/>
            <person name="Hubbard S.S."/>
            <person name="Banfield J.F."/>
        </authorList>
    </citation>
    <scope>NUCLEOTIDE SEQUENCE [LARGE SCALE GENOMIC DNA]</scope>
</reference>
<dbReference type="GO" id="GO:0016020">
    <property type="term" value="C:membrane"/>
    <property type="evidence" value="ECO:0007669"/>
    <property type="project" value="UniProtKB-SubCell"/>
</dbReference>
<dbReference type="Proteomes" id="UP000186670">
    <property type="component" value="Unassembled WGS sequence"/>
</dbReference>
<feature type="transmembrane region" description="Helical" evidence="5">
    <location>
        <begin position="197"/>
        <end position="214"/>
    </location>
</feature>
<dbReference type="GO" id="GO:0046873">
    <property type="term" value="F:metal ion transmembrane transporter activity"/>
    <property type="evidence" value="ECO:0007669"/>
    <property type="project" value="InterPro"/>
</dbReference>
<dbReference type="PANTHER" id="PTHR16950">
    <property type="entry name" value="ZINC TRANSPORTER SLC39A7 HISTIDINE-RICH MEMBRANE PROTEIN KE4"/>
    <property type="match status" value="1"/>
</dbReference>
<keyword evidence="4 5" id="KW-0472">Membrane</keyword>
<dbReference type="Pfam" id="PF02535">
    <property type="entry name" value="Zip"/>
    <property type="match status" value="2"/>
</dbReference>
<dbReference type="InterPro" id="IPR003689">
    <property type="entry name" value="ZIP"/>
</dbReference>
<evidence type="ECO:0000256" key="3">
    <source>
        <dbReference type="ARBA" id="ARBA00022989"/>
    </source>
</evidence>
<feature type="transmembrane region" description="Helical" evidence="5">
    <location>
        <begin position="66"/>
        <end position="84"/>
    </location>
</feature>
<keyword evidence="3 5" id="KW-1133">Transmembrane helix</keyword>